<dbReference type="Gene3D" id="3.55.50.30">
    <property type="match status" value="1"/>
</dbReference>
<dbReference type="Proteomes" id="UP000069030">
    <property type="component" value="Chromosome"/>
</dbReference>
<evidence type="ECO:0000259" key="3">
    <source>
        <dbReference type="Pfam" id="PF16344"/>
    </source>
</evidence>
<dbReference type="PANTHER" id="PTHR30273">
    <property type="entry name" value="PERIPLASMIC SIGNAL SENSOR AND SIGMA FACTOR ACTIVATOR FECR-RELATED"/>
    <property type="match status" value="1"/>
</dbReference>
<evidence type="ECO:0000313" key="5">
    <source>
        <dbReference type="Proteomes" id="UP000069030"/>
    </source>
</evidence>
<evidence type="ECO:0008006" key="6">
    <source>
        <dbReference type="Google" id="ProtNLM"/>
    </source>
</evidence>
<dbReference type="AlphaFoldDB" id="A0AAI8C8H4"/>
<name>A0AAI8C8H4_9FLAO</name>
<dbReference type="GO" id="GO:0016989">
    <property type="term" value="F:sigma factor antagonist activity"/>
    <property type="evidence" value="ECO:0007669"/>
    <property type="project" value="TreeGrafter"/>
</dbReference>
<evidence type="ECO:0000313" key="4">
    <source>
        <dbReference type="EMBL" id="ALU27930.1"/>
    </source>
</evidence>
<keyword evidence="1" id="KW-1133">Transmembrane helix</keyword>
<reference evidence="4 5" key="1">
    <citation type="journal article" date="2016" name="J. Zhejiang Univ. Sci. B">
        <title>Antibiotic resistance mechanisms of Myroides sp.</title>
        <authorList>
            <person name="Hu S."/>
            <person name="Yuan S."/>
            <person name="Qu H."/>
            <person name="Jiang T."/>
            <person name="Zhou Y."/>
            <person name="Wang M."/>
            <person name="Ming D."/>
        </authorList>
    </citation>
    <scope>NUCLEOTIDE SEQUENCE [LARGE SCALE GENOMIC DNA]</scope>
    <source>
        <strain evidence="4 5">PR63039</strain>
    </source>
</reference>
<dbReference type="Gene3D" id="2.60.120.1440">
    <property type="match status" value="1"/>
</dbReference>
<feature type="domain" description="FecR protein" evidence="2">
    <location>
        <begin position="103"/>
        <end position="188"/>
    </location>
</feature>
<evidence type="ECO:0000256" key="1">
    <source>
        <dbReference type="SAM" id="Phobius"/>
    </source>
</evidence>
<evidence type="ECO:0000259" key="2">
    <source>
        <dbReference type="Pfam" id="PF04773"/>
    </source>
</evidence>
<dbReference type="InterPro" id="IPR032508">
    <property type="entry name" value="FecR_C"/>
</dbReference>
<dbReference type="InterPro" id="IPR012373">
    <property type="entry name" value="Ferrdict_sens_TM"/>
</dbReference>
<dbReference type="EMBL" id="CP013690">
    <property type="protein sequence ID" value="ALU27930.1"/>
    <property type="molecule type" value="Genomic_DNA"/>
</dbReference>
<sequence>MENKIRNIIDQYLKKNSSDQENQFLTSWLERLQQIGTSTIADKETVENRLRNKIVASQKAHTRRMRFRRTATWTACLTIPLLSGVLLWNQYNSSTNLYYAEKTTSITLDDNTIIILEPGTTLEINDEYNTSNRSVELKGTALFKVAKNRDLPFLVKSDHLNTTVLGTTFTVSDKAANDHKVRVIEGIVSVENPKDSSLRILHANDSLVWHNDRLAHNTLLAQTSYFDFNNIPLDKAINQLEEYYRIHIHIDHRVNTQAILHGQYPKHELYAILRSICFLEDLTYKKQDKEISIFKK</sequence>
<keyword evidence="1" id="KW-0472">Membrane</keyword>
<protein>
    <recommendedName>
        <fullName evidence="6">Iron dicitrate transport regulator FecR</fullName>
    </recommendedName>
</protein>
<dbReference type="PIRSF" id="PIRSF018266">
    <property type="entry name" value="FecR"/>
    <property type="match status" value="1"/>
</dbReference>
<accession>A0AAI8C8H4</accession>
<dbReference type="InterPro" id="IPR006860">
    <property type="entry name" value="FecR"/>
</dbReference>
<dbReference type="Pfam" id="PF16344">
    <property type="entry name" value="FecR_C"/>
    <property type="match status" value="1"/>
</dbReference>
<keyword evidence="1" id="KW-0812">Transmembrane</keyword>
<feature type="transmembrane region" description="Helical" evidence="1">
    <location>
        <begin position="70"/>
        <end position="88"/>
    </location>
</feature>
<gene>
    <name evidence="4" type="ORF">AS202_18035</name>
</gene>
<proteinExistence type="predicted"/>
<organism evidence="4 5">
    <name type="scientific">Myroides odoratimimus</name>
    <dbReference type="NCBI Taxonomy" id="76832"/>
    <lineage>
        <taxon>Bacteria</taxon>
        <taxon>Pseudomonadati</taxon>
        <taxon>Bacteroidota</taxon>
        <taxon>Flavobacteriia</taxon>
        <taxon>Flavobacteriales</taxon>
        <taxon>Flavobacteriaceae</taxon>
        <taxon>Myroides</taxon>
    </lineage>
</organism>
<dbReference type="Pfam" id="PF04773">
    <property type="entry name" value="FecR"/>
    <property type="match status" value="1"/>
</dbReference>
<dbReference type="PANTHER" id="PTHR30273:SF2">
    <property type="entry name" value="PROTEIN FECR"/>
    <property type="match status" value="1"/>
</dbReference>
<feature type="domain" description="Protein FecR C-terminal" evidence="3">
    <location>
        <begin position="225"/>
        <end position="293"/>
    </location>
</feature>
<dbReference type="RefSeq" id="WP_058699816.1">
    <property type="nucleotide sequence ID" value="NZ_CP013690.1"/>
</dbReference>
<dbReference type="KEGG" id="mod:AS202_18035"/>